<evidence type="ECO:0008006" key="4">
    <source>
        <dbReference type="Google" id="ProtNLM"/>
    </source>
</evidence>
<protein>
    <recommendedName>
        <fullName evidence="4">Competence protein A</fullName>
    </recommendedName>
</protein>
<gene>
    <name evidence="2" type="ORF">HCR_10870</name>
</gene>
<organism evidence="2 3">
    <name type="scientific">Hydrogenimonas cancrithermarum</name>
    <dbReference type="NCBI Taxonomy" id="2993563"/>
    <lineage>
        <taxon>Bacteria</taxon>
        <taxon>Pseudomonadati</taxon>
        <taxon>Campylobacterota</taxon>
        <taxon>Epsilonproteobacteria</taxon>
        <taxon>Campylobacterales</taxon>
        <taxon>Hydrogenimonadaceae</taxon>
        <taxon>Hydrogenimonas</taxon>
    </lineage>
</organism>
<reference evidence="2 3" key="1">
    <citation type="submission" date="2023-03" db="EMBL/GenBank/DDBJ databases">
        <title>Description of Hydrogenimonas sp. ISO32.</title>
        <authorList>
            <person name="Mino S."/>
            <person name="Fukazawa S."/>
            <person name="Sawabe T."/>
        </authorList>
    </citation>
    <scope>NUCLEOTIDE SEQUENCE [LARGE SCALE GENOMIC DNA]</scope>
    <source>
        <strain evidence="2 3">ISO32</strain>
    </source>
</reference>
<proteinExistence type="predicted"/>
<keyword evidence="1" id="KW-0812">Transmembrane</keyword>
<dbReference type="EMBL" id="AP027370">
    <property type="protein sequence ID" value="BDY12775.1"/>
    <property type="molecule type" value="Genomic_DNA"/>
</dbReference>
<accession>A0ABN6WUI6</accession>
<dbReference type="Proteomes" id="UP001321445">
    <property type="component" value="Chromosome"/>
</dbReference>
<feature type="transmembrane region" description="Helical" evidence="1">
    <location>
        <begin position="292"/>
        <end position="312"/>
    </location>
</feature>
<evidence type="ECO:0000313" key="2">
    <source>
        <dbReference type="EMBL" id="BDY12775.1"/>
    </source>
</evidence>
<sequence length="471" mass="54011">MGMMTLSHRSVRALTVLHMKEGTFYAGKFKADGTCIETKRFASIQDAVQYLNTQKSIGLVLPSESKLEIDVTLSSLVTSDAMIRQLIRQRLDEEHAEIASDVFTFTHLSTDTETKESVYRVFLINDSRFYEITKSLKKLYAVSFVTFEEYAFANFVQRAVEGNVLAVYTDENKVIVLALAEGEITFQRVIPIREERDRALSEVEKTILYIQQYQREREYSHLILAGGVAEREEAAQRVFMLSGLPVSAVLMPASAGFSEEEERYEPIFLFGVQGLTKEKNFLPPKILRAGELYAGLGIVALGAALFFLYASFNLALSALDFRSSVEAYETIQNRLQRTVRQAKTYPLPKLLHSRDYIGTYMEVMKHHPVDDYFALHRLIALLPPKKSSWKRNGTAGAYATFLFEKDFKNLSDLYLFEKSFERIAERLKKENEKLRFISTTDYKMGRFSMRVDLGEKERKSVSGVGRRRRHR</sequence>
<evidence type="ECO:0000256" key="1">
    <source>
        <dbReference type="SAM" id="Phobius"/>
    </source>
</evidence>
<name>A0ABN6WUI6_9BACT</name>
<evidence type="ECO:0000313" key="3">
    <source>
        <dbReference type="Proteomes" id="UP001321445"/>
    </source>
</evidence>
<keyword evidence="1" id="KW-1133">Transmembrane helix</keyword>
<keyword evidence="1" id="KW-0472">Membrane</keyword>
<keyword evidence="3" id="KW-1185">Reference proteome</keyword>